<feature type="repeat" description="TPR" evidence="3">
    <location>
        <begin position="185"/>
        <end position="218"/>
    </location>
</feature>
<reference evidence="5" key="1">
    <citation type="journal article" date="2017" name="bioRxiv">
        <title>Comparative analysis of the genomes of Stylophora pistillata and Acropora digitifera provides evidence for extensive differences between species of corals.</title>
        <authorList>
            <person name="Voolstra C.R."/>
            <person name="Li Y."/>
            <person name="Liew Y.J."/>
            <person name="Baumgarten S."/>
            <person name="Zoccola D."/>
            <person name="Flot J.-F."/>
            <person name="Tambutte S."/>
            <person name="Allemand D."/>
            <person name="Aranda M."/>
        </authorList>
    </citation>
    <scope>NUCLEOTIDE SEQUENCE [LARGE SCALE GENOMIC DNA]</scope>
</reference>
<evidence type="ECO:0000256" key="3">
    <source>
        <dbReference type="PROSITE-ProRule" id="PRU00339"/>
    </source>
</evidence>
<dbReference type="PROSITE" id="PS50005">
    <property type="entry name" value="TPR"/>
    <property type="match status" value="3"/>
</dbReference>
<dbReference type="OrthoDB" id="5986305at2759"/>
<organism evidence="4 5">
    <name type="scientific">Stylophora pistillata</name>
    <name type="common">Smooth cauliflower coral</name>
    <dbReference type="NCBI Taxonomy" id="50429"/>
    <lineage>
        <taxon>Eukaryota</taxon>
        <taxon>Metazoa</taxon>
        <taxon>Cnidaria</taxon>
        <taxon>Anthozoa</taxon>
        <taxon>Hexacorallia</taxon>
        <taxon>Scleractinia</taxon>
        <taxon>Astrocoeniina</taxon>
        <taxon>Pocilloporidae</taxon>
        <taxon>Stylophora</taxon>
    </lineage>
</organism>
<evidence type="ECO:0000313" key="4">
    <source>
        <dbReference type="EMBL" id="PFX21359.1"/>
    </source>
</evidence>
<evidence type="ECO:0000313" key="5">
    <source>
        <dbReference type="Proteomes" id="UP000225706"/>
    </source>
</evidence>
<dbReference type="AlphaFoldDB" id="A0A2B4RX29"/>
<feature type="repeat" description="TPR" evidence="3">
    <location>
        <begin position="131"/>
        <end position="164"/>
    </location>
</feature>
<keyword evidence="2 3" id="KW-0802">TPR repeat</keyword>
<accession>A0A2B4RX29</accession>
<dbReference type="InterPro" id="IPR019734">
    <property type="entry name" value="TPR_rpt"/>
</dbReference>
<dbReference type="Pfam" id="PF13424">
    <property type="entry name" value="TPR_12"/>
    <property type="match status" value="2"/>
</dbReference>
<comment type="caution">
    <text evidence="4">The sequence shown here is derived from an EMBL/GenBank/DDBJ whole genome shotgun (WGS) entry which is preliminary data.</text>
</comment>
<keyword evidence="5" id="KW-1185">Reference proteome</keyword>
<dbReference type="Proteomes" id="UP000225706">
    <property type="component" value="Unassembled WGS sequence"/>
</dbReference>
<dbReference type="SUPFAM" id="SSF48452">
    <property type="entry name" value="TPR-like"/>
    <property type="match status" value="3"/>
</dbReference>
<protein>
    <submittedName>
        <fullName evidence="4">Nephrocystin-3</fullName>
    </submittedName>
</protein>
<dbReference type="Gene3D" id="2.60.220.30">
    <property type="match status" value="1"/>
</dbReference>
<dbReference type="EMBL" id="LSMT01000280">
    <property type="protein sequence ID" value="PFX21359.1"/>
    <property type="molecule type" value="Genomic_DNA"/>
</dbReference>
<feature type="repeat" description="TPR" evidence="3">
    <location>
        <begin position="227"/>
        <end position="260"/>
    </location>
</feature>
<name>A0A2B4RX29_STYPI</name>
<dbReference type="Gene3D" id="1.25.40.10">
    <property type="entry name" value="Tetratricopeptide repeat domain"/>
    <property type="match status" value="3"/>
</dbReference>
<dbReference type="InterPro" id="IPR011990">
    <property type="entry name" value="TPR-like_helical_dom_sf"/>
</dbReference>
<dbReference type="SMART" id="SM00028">
    <property type="entry name" value="TPR"/>
    <property type="match status" value="8"/>
</dbReference>
<keyword evidence="1" id="KW-0677">Repeat</keyword>
<gene>
    <name evidence="4" type="primary">nphp3</name>
    <name evidence="4" type="ORF">AWC38_SpisGene14166</name>
</gene>
<sequence>MGMTDDDYDALALKYYRRGDFSTSLKYTRCALELRTSLLGEVHPKTADSYHLLGVTLHSMGDFAPALRSDIRALEIRRKIFGEEHLKTAESYYSVGVTQHSLGNFLSALESSTLALNMRLKLLGNKHWQTAESYYSVGATHSSLGDFIAAYDSNRRALEISLKLLEGKPTKDDSSTGPTQLVSTANNYYSVGIIQHSQGDFSSALESIKRSLEIRLKLYGEHHSKTADSYYSLGVTQFSLGNVQLALSSNERALEIRQRLFGEDHPKVADCFYLLGLVQQDKGQFSFALSSSNSSLSIRRKVLGEEHPKTADSYYLLGVIQHYLRDFVAAVESKKTASEIRERLEGKEHPKTAESSFSLGVRQHRLKDSDAALESKKRASYIGLQQSSGAQQNSDQRFLSSRANVEADKSIDYRGGFLVLNGFQLVCPCGAIGRTDDSVSIKIALEEPSTHCDMIVANGLENDVMFIAPVINLQPNGHVFNKPVFVTIKLDIDSDSDSSPDDVLTLHGTQAGGGKIIWENVTSESNLDTEKKELKVEIKTFSRIATFLRLTSILAKDVVTRVNLLGFSYTLTMLFKDNHPRAPFAELALAFMSHDIYHEKCYRENPSSVLVKLKSDGFEEFLSIDKPESHLIYNSEILKIVVEGQHGHFLTAAFCELDRCRFVRRLLRIEGSILNLLPITQKLELPNEVVHEAIQCWLDDDEQLKTILQHWSMEQDDRENDELVTLRDALQEFNPEDVEVDERGKMHINHLRELACDIHGLKRKDHHLKEYFTKEIGNLCDSILKDCCIEIDADAYTENCPRFLFFHKRVTEDVAIKLEQICSFSARSIEKDFLNVVPFLIQAVKEIFRQSEDEVIQNGLKGLHTEIVQQHEADVLKAFQNEDILRLVYEVCKVLQNLCLNNCEKYSCELIERWSDSLGIWNMSEFLKAFFQSRQENKLFKRLQLFSRSLKRFSADIRSVRKKEMRFFYDVSQSLIRFATFDPRKLVRFEVTFSDSSPVTCYSGALKYDKPHDTYYQHFWIEKEHESKLQLGTLAHVHLDGKIRQVGAFKCVVLLPASITKDLNSWQIPVARVKIELTDSGSKRLVLYSTRRESISEALRLLQREFGYEELREQAAEITSCHLDVRCTTEALGVMRLRLSYKWRSEAIFVDSNDFVAIAEAAAKDCTAQIGVEIALPSTARSPCDQNGNFVMDPSTTEIINSYARQTFGSVEVHLHQTIQKGHVCVTGNNTSLHMKMPETHQSMVQSGLCTPFQKP</sequence>
<dbReference type="PANTHER" id="PTHR45641:SF19">
    <property type="entry name" value="NEPHROCYSTIN-3"/>
    <property type="match status" value="1"/>
</dbReference>
<evidence type="ECO:0000256" key="2">
    <source>
        <dbReference type="ARBA" id="ARBA00022803"/>
    </source>
</evidence>
<dbReference type="PANTHER" id="PTHR45641">
    <property type="entry name" value="TETRATRICOPEPTIDE REPEAT PROTEIN (AFU_ORTHOLOGUE AFUA_6G03870)"/>
    <property type="match status" value="1"/>
</dbReference>
<evidence type="ECO:0000256" key="1">
    <source>
        <dbReference type="ARBA" id="ARBA00022737"/>
    </source>
</evidence>
<proteinExistence type="predicted"/>